<gene>
    <name evidence="1" type="ORF">ALTATR162_LOCUS10391</name>
</gene>
<dbReference type="RefSeq" id="XP_043173962.1">
    <property type="nucleotide sequence ID" value="XM_043318027.1"/>
</dbReference>
<proteinExistence type="predicted"/>
<dbReference type="AlphaFoldDB" id="A0A8J2IFN1"/>
<sequence>MAIPIPTRDPLLQHMFAYLNPRRDALPSHVVETIAGNLTFLVKYTGGPNVRASQISITVIDVRGPNNSEVGHKATVCIHEGPGKFVVVVWKQVEWGQNVVIGLGEKVDKAIKDILAKEGNDGYGDFKV</sequence>
<organism evidence="1 2">
    <name type="scientific">Alternaria atra</name>
    <dbReference type="NCBI Taxonomy" id="119953"/>
    <lineage>
        <taxon>Eukaryota</taxon>
        <taxon>Fungi</taxon>
        <taxon>Dikarya</taxon>
        <taxon>Ascomycota</taxon>
        <taxon>Pezizomycotina</taxon>
        <taxon>Dothideomycetes</taxon>
        <taxon>Pleosporomycetidae</taxon>
        <taxon>Pleosporales</taxon>
        <taxon>Pleosporineae</taxon>
        <taxon>Pleosporaceae</taxon>
        <taxon>Alternaria</taxon>
        <taxon>Alternaria sect. Ulocladioides</taxon>
    </lineage>
</organism>
<dbReference type="GeneID" id="67010547"/>
<dbReference type="OrthoDB" id="3660474at2759"/>
<protein>
    <submittedName>
        <fullName evidence="1">Uncharacterized protein</fullName>
    </submittedName>
</protein>
<comment type="caution">
    <text evidence="1">The sequence shown here is derived from an EMBL/GenBank/DDBJ whole genome shotgun (WGS) entry which is preliminary data.</text>
</comment>
<dbReference type="EMBL" id="CAJRGZ010000027">
    <property type="protein sequence ID" value="CAG5182901.1"/>
    <property type="molecule type" value="Genomic_DNA"/>
</dbReference>
<keyword evidence="2" id="KW-1185">Reference proteome</keyword>
<evidence type="ECO:0000313" key="1">
    <source>
        <dbReference type="EMBL" id="CAG5182901.1"/>
    </source>
</evidence>
<reference evidence="1" key="1">
    <citation type="submission" date="2021-05" db="EMBL/GenBank/DDBJ databases">
        <authorList>
            <person name="Stam R."/>
        </authorList>
    </citation>
    <scope>NUCLEOTIDE SEQUENCE</scope>
    <source>
        <strain evidence="1">CS162</strain>
    </source>
</reference>
<name>A0A8J2IFN1_9PLEO</name>
<evidence type="ECO:0000313" key="2">
    <source>
        <dbReference type="Proteomes" id="UP000676310"/>
    </source>
</evidence>
<accession>A0A8J2IFN1</accession>
<dbReference type="Proteomes" id="UP000676310">
    <property type="component" value="Unassembled WGS sequence"/>
</dbReference>